<dbReference type="Pfam" id="PF01906">
    <property type="entry name" value="YbjQ_1"/>
    <property type="match status" value="1"/>
</dbReference>
<dbReference type="PROSITE" id="PS51257">
    <property type="entry name" value="PROKAR_LIPOPROTEIN"/>
    <property type="match status" value="1"/>
</dbReference>
<comment type="similarity">
    <text evidence="1">Belongs to the UPF0145 family.</text>
</comment>
<dbReference type="AlphaFoldDB" id="A0A1H8IJF7"/>
<evidence type="ECO:0000256" key="1">
    <source>
        <dbReference type="ARBA" id="ARBA00010751"/>
    </source>
</evidence>
<dbReference type="InterPro" id="IPR002765">
    <property type="entry name" value="UPF0145_YbjQ-like"/>
</dbReference>
<proteinExistence type="inferred from homology"/>
<evidence type="ECO:0000313" key="2">
    <source>
        <dbReference type="EMBL" id="SEN68823.1"/>
    </source>
</evidence>
<dbReference type="EMBL" id="FOCT01000006">
    <property type="protein sequence ID" value="SEN68823.1"/>
    <property type="molecule type" value="Genomic_DNA"/>
</dbReference>
<dbReference type="Gene3D" id="3.30.110.70">
    <property type="entry name" value="Hypothetical protein apc22750. Chain B"/>
    <property type="match status" value="1"/>
</dbReference>
<sequence length="120" mass="13524">MDIMDRILTLCLTVLILASCATTQSRYSMLGSSYPPKPEGYDIQVFHDAPQRLFVRISRLDVHLEKTHFVGSSLDDALQELKKQARLSGADAIVDIREHSSMVGETRIYHVTAIGIRYTE</sequence>
<organism evidence="2 3">
    <name type="scientific">Nitrosospira multiformis</name>
    <dbReference type="NCBI Taxonomy" id="1231"/>
    <lineage>
        <taxon>Bacteria</taxon>
        <taxon>Pseudomonadati</taxon>
        <taxon>Pseudomonadota</taxon>
        <taxon>Betaproteobacteria</taxon>
        <taxon>Nitrosomonadales</taxon>
        <taxon>Nitrosomonadaceae</taxon>
        <taxon>Nitrosospira</taxon>
    </lineage>
</organism>
<protein>
    <submittedName>
        <fullName evidence="2">Putative heavy-metal-binding</fullName>
    </submittedName>
</protein>
<dbReference type="Proteomes" id="UP000183898">
    <property type="component" value="Unassembled WGS sequence"/>
</dbReference>
<evidence type="ECO:0000313" key="3">
    <source>
        <dbReference type="Proteomes" id="UP000183898"/>
    </source>
</evidence>
<reference evidence="2 3" key="1">
    <citation type="submission" date="2016-10" db="EMBL/GenBank/DDBJ databases">
        <authorList>
            <person name="de Groot N.N."/>
        </authorList>
    </citation>
    <scope>NUCLEOTIDE SEQUENCE [LARGE SCALE GENOMIC DNA]</scope>
    <source>
        <strain evidence="2 3">Nl18</strain>
    </source>
</reference>
<gene>
    <name evidence="2" type="ORF">SAMN05216404_10698</name>
</gene>
<dbReference type="SUPFAM" id="SSF117782">
    <property type="entry name" value="YbjQ-like"/>
    <property type="match status" value="1"/>
</dbReference>
<accession>A0A1H8IJF7</accession>
<name>A0A1H8IJF7_9PROT</name>
<dbReference type="InterPro" id="IPR035439">
    <property type="entry name" value="UPF0145_dom_sf"/>
</dbReference>